<gene>
    <name evidence="1" type="ORF">SCALOS_LOCUS11442</name>
</gene>
<feature type="non-terminal residue" evidence="1">
    <location>
        <position position="1"/>
    </location>
</feature>
<organism evidence="1 2">
    <name type="scientific">Scutellospora calospora</name>
    <dbReference type="NCBI Taxonomy" id="85575"/>
    <lineage>
        <taxon>Eukaryota</taxon>
        <taxon>Fungi</taxon>
        <taxon>Fungi incertae sedis</taxon>
        <taxon>Mucoromycota</taxon>
        <taxon>Glomeromycotina</taxon>
        <taxon>Glomeromycetes</taxon>
        <taxon>Diversisporales</taxon>
        <taxon>Gigasporaceae</taxon>
        <taxon>Scutellospora</taxon>
    </lineage>
</organism>
<evidence type="ECO:0000313" key="2">
    <source>
        <dbReference type="Proteomes" id="UP000789860"/>
    </source>
</evidence>
<accession>A0ACA9PX65</accession>
<keyword evidence="2" id="KW-1185">Reference proteome</keyword>
<protein>
    <submittedName>
        <fullName evidence="1">9253_t:CDS:1</fullName>
    </submittedName>
</protein>
<evidence type="ECO:0000313" key="1">
    <source>
        <dbReference type="EMBL" id="CAG8726212.1"/>
    </source>
</evidence>
<proteinExistence type="predicted"/>
<comment type="caution">
    <text evidence="1">The sequence shown here is derived from an EMBL/GenBank/DDBJ whole genome shotgun (WGS) entry which is preliminary data.</text>
</comment>
<reference evidence="1" key="1">
    <citation type="submission" date="2021-06" db="EMBL/GenBank/DDBJ databases">
        <authorList>
            <person name="Kallberg Y."/>
            <person name="Tangrot J."/>
            <person name="Rosling A."/>
        </authorList>
    </citation>
    <scope>NUCLEOTIDE SEQUENCE</scope>
    <source>
        <strain evidence="1">AU212A</strain>
    </source>
</reference>
<dbReference type="Proteomes" id="UP000789860">
    <property type="component" value="Unassembled WGS sequence"/>
</dbReference>
<sequence length="156" mass="17298">AITHKSFAAEKPENGPHNERLEWIGDAIIEAVVSDYLYFRFPEHKEGILTKLRSGIVCKDALAGFARKLGLDNELRLGIGALQAGDRSNPRILEDTFEAYIGAVYLDSGRNLTEVSKFMEPILKPFVEELAANELNSSLIKEPLGPVYGPMNKPEI</sequence>
<feature type="non-terminal residue" evidence="1">
    <location>
        <position position="156"/>
    </location>
</feature>
<name>A0ACA9PX65_9GLOM</name>
<dbReference type="EMBL" id="CAJVPM010049988">
    <property type="protein sequence ID" value="CAG8726212.1"/>
    <property type="molecule type" value="Genomic_DNA"/>
</dbReference>